<evidence type="ECO:0000256" key="7">
    <source>
        <dbReference type="ARBA" id="ARBA00044757"/>
    </source>
</evidence>
<organism evidence="10 11">
    <name type="scientific">Spodoptera frugiperda</name>
    <name type="common">Fall armyworm</name>
    <dbReference type="NCBI Taxonomy" id="7108"/>
    <lineage>
        <taxon>Eukaryota</taxon>
        <taxon>Metazoa</taxon>
        <taxon>Ecdysozoa</taxon>
        <taxon>Arthropoda</taxon>
        <taxon>Hexapoda</taxon>
        <taxon>Insecta</taxon>
        <taxon>Pterygota</taxon>
        <taxon>Neoptera</taxon>
        <taxon>Endopterygota</taxon>
        <taxon>Lepidoptera</taxon>
        <taxon>Glossata</taxon>
        <taxon>Ditrysia</taxon>
        <taxon>Noctuoidea</taxon>
        <taxon>Noctuidae</taxon>
        <taxon>Amphipyrinae</taxon>
        <taxon>Spodoptera</taxon>
    </lineage>
</organism>
<dbReference type="InterPro" id="IPR032429">
    <property type="entry name" value="Nibrin_BRCT2"/>
</dbReference>
<dbReference type="InterPro" id="IPR000253">
    <property type="entry name" value="FHA_dom"/>
</dbReference>
<dbReference type="PANTHER" id="PTHR12162">
    <property type="entry name" value="NIBRIN-RELATED"/>
    <property type="match status" value="1"/>
</dbReference>
<dbReference type="CDD" id="cd22667">
    <property type="entry name" value="FHA_NBN"/>
    <property type="match status" value="1"/>
</dbReference>
<feature type="compositionally biased region" description="Polar residues" evidence="8">
    <location>
        <begin position="427"/>
        <end position="436"/>
    </location>
</feature>
<dbReference type="GO" id="GO:0007095">
    <property type="term" value="P:mitotic G2 DNA damage checkpoint signaling"/>
    <property type="evidence" value="ECO:0007669"/>
    <property type="project" value="InterPro"/>
</dbReference>
<evidence type="ECO:0000256" key="6">
    <source>
        <dbReference type="ARBA" id="ARBA00023242"/>
    </source>
</evidence>
<keyword evidence="10" id="KW-1185">Reference proteome</keyword>
<dbReference type="Proteomes" id="UP000829999">
    <property type="component" value="Chromosome 26"/>
</dbReference>
<dbReference type="SUPFAM" id="SSF49879">
    <property type="entry name" value="SMAD/FHA domain"/>
    <property type="match status" value="1"/>
</dbReference>
<dbReference type="SMART" id="SM00240">
    <property type="entry name" value="FHA"/>
    <property type="match status" value="1"/>
</dbReference>
<keyword evidence="3" id="KW-0158">Chromosome</keyword>
<dbReference type="Gene3D" id="3.40.50.10980">
    <property type="entry name" value="Nibrin, BRCT2 domain"/>
    <property type="match status" value="1"/>
</dbReference>
<evidence type="ECO:0000256" key="4">
    <source>
        <dbReference type="ARBA" id="ARBA00022763"/>
    </source>
</evidence>
<dbReference type="OrthoDB" id="552194at2759"/>
<dbReference type="FunFam" id="3.40.50.10980:FF:000001">
    <property type="entry name" value="Nibrin"/>
    <property type="match status" value="1"/>
</dbReference>
<dbReference type="InterPro" id="IPR008984">
    <property type="entry name" value="SMAD_FHA_dom_sf"/>
</dbReference>
<evidence type="ECO:0000313" key="10">
    <source>
        <dbReference type="Proteomes" id="UP000829999"/>
    </source>
</evidence>
<dbReference type="PANTHER" id="PTHR12162:SF0">
    <property type="entry name" value="NIBRIN"/>
    <property type="match status" value="1"/>
</dbReference>
<name>A0A9R0CXT1_SPOFR</name>
<evidence type="ECO:0000256" key="5">
    <source>
        <dbReference type="ARBA" id="ARBA00023204"/>
    </source>
</evidence>
<evidence type="ECO:0000256" key="3">
    <source>
        <dbReference type="ARBA" id="ARBA00022454"/>
    </source>
</evidence>
<dbReference type="CDD" id="cd17741">
    <property type="entry name" value="BRCT_nibrin"/>
    <property type="match status" value="1"/>
</dbReference>
<protein>
    <submittedName>
        <fullName evidence="11">Nibrin</fullName>
    </submittedName>
</protein>
<evidence type="ECO:0000256" key="8">
    <source>
        <dbReference type="SAM" id="MobiDB-lite"/>
    </source>
</evidence>
<dbReference type="GO" id="GO:0003684">
    <property type="term" value="F:damaged DNA binding"/>
    <property type="evidence" value="ECO:0007669"/>
    <property type="project" value="TreeGrafter"/>
</dbReference>
<dbReference type="PROSITE" id="PS50006">
    <property type="entry name" value="FHA_DOMAIN"/>
    <property type="match status" value="1"/>
</dbReference>
<keyword evidence="4" id="KW-0227">DNA damage</keyword>
<evidence type="ECO:0000313" key="11">
    <source>
        <dbReference type="RefSeq" id="XP_035432948.2"/>
    </source>
</evidence>
<dbReference type="InterPro" id="IPR036420">
    <property type="entry name" value="BRCT_dom_sf"/>
</dbReference>
<dbReference type="CTD" id="44259"/>
<dbReference type="GO" id="GO:0030870">
    <property type="term" value="C:Mre11 complex"/>
    <property type="evidence" value="ECO:0007669"/>
    <property type="project" value="InterPro"/>
</dbReference>
<dbReference type="GeneID" id="118264526"/>
<proteinExistence type="inferred from homology"/>
<reference evidence="11" key="1">
    <citation type="submission" date="2025-08" db="UniProtKB">
        <authorList>
            <consortium name="RefSeq"/>
        </authorList>
    </citation>
    <scope>IDENTIFICATION</scope>
    <source>
        <tissue evidence="11">Whole larval tissue</tissue>
    </source>
</reference>
<keyword evidence="5" id="KW-0234">DNA repair</keyword>
<feature type="compositionally biased region" description="Basic and acidic residues" evidence="8">
    <location>
        <begin position="403"/>
        <end position="412"/>
    </location>
</feature>
<comment type="subcellular location">
    <subcellularLocation>
        <location evidence="2">Chromosome</location>
    </subcellularLocation>
    <subcellularLocation>
        <location evidence="1">Nucleus</location>
    </subcellularLocation>
</comment>
<dbReference type="Pfam" id="PF00498">
    <property type="entry name" value="FHA"/>
    <property type="match status" value="1"/>
</dbReference>
<feature type="compositionally biased region" description="Polar residues" evidence="8">
    <location>
        <begin position="449"/>
        <end position="458"/>
    </location>
</feature>
<evidence type="ECO:0000259" key="9">
    <source>
        <dbReference type="PROSITE" id="PS50006"/>
    </source>
</evidence>
<dbReference type="InterPro" id="IPR040227">
    <property type="entry name" value="Nibrin-rel"/>
</dbReference>
<comment type="similarity">
    <text evidence="7">Belongs to the Nibrin family.</text>
</comment>
<dbReference type="Gene3D" id="3.40.50.10190">
    <property type="entry name" value="BRCT domain"/>
    <property type="match status" value="1"/>
</dbReference>
<gene>
    <name evidence="11" type="primary">LOC118264526</name>
</gene>
<evidence type="ECO:0000256" key="2">
    <source>
        <dbReference type="ARBA" id="ARBA00004286"/>
    </source>
</evidence>
<dbReference type="AlphaFoldDB" id="A0A9R0CXT1"/>
<keyword evidence="6" id="KW-0539">Nucleus</keyword>
<dbReference type="Gene3D" id="2.60.200.20">
    <property type="match status" value="1"/>
</dbReference>
<evidence type="ECO:0000256" key="1">
    <source>
        <dbReference type="ARBA" id="ARBA00004123"/>
    </source>
</evidence>
<feature type="compositionally biased region" description="Basic residues" evidence="8">
    <location>
        <begin position="460"/>
        <end position="471"/>
    </location>
</feature>
<dbReference type="InterPro" id="IPR043014">
    <property type="entry name" value="Nibrin_BRCT2_sf"/>
</dbReference>
<dbReference type="GO" id="GO:0005694">
    <property type="term" value="C:chromosome"/>
    <property type="evidence" value="ECO:0007669"/>
    <property type="project" value="UniProtKB-SubCell"/>
</dbReference>
<accession>A0A9R0CXT1</accession>
<feature type="domain" description="FHA" evidence="9">
    <location>
        <begin position="21"/>
        <end position="74"/>
    </location>
</feature>
<dbReference type="Pfam" id="PF16508">
    <property type="entry name" value="NIBRIN_BRCT_II"/>
    <property type="match status" value="1"/>
</dbReference>
<sequence length="643" mass="72003">MWCLTAEHDNRVIYIVSSNQTVVGRNVDNQACNFAIPDDASLSRRHVMLTVIDNELFLQDLGSRYGTFVNSNKAEHNVKIKLQENDVVKFGKLFSVWKVKVIDLVTCTSTLKGENLQNLKLTISKIDGILKGDWDDTCKYLTMPAITLTIKVVLALVQGSDIVTVDFWNKCLENVASFKALPDPTEYLPNIVESTLNKEVVSFLPDSRRKALFKGKKFVFFSKRQHEMYKTVLIKSGATPMLLSESRMTTSMLCAEDVIVIQYIATGASQETQSQKKTINDIVAQLKNKGKRVVADAEIGLAILYCSLNKYCNPNFSFTSEVVKQTSAPAKNTKVLAPESQDSASEQKNENVVIDESLMSEDHANGHSHKRKFNEVTTEGQANANKKLATSCLVANIKTESVKRRLSDDDKSVNPTKKVAMDKENNSEVLQNPPETSDNDSSDIFNFVKTGSTNNTAGNKVKKLNLARPQKRKMDDNNEDENLFNFVQSVVPNSQVTIDKTDTNNTSKQNFSIFNFNKKKNNSDEAVDEKQNVPKVQPLTTDEISAMRGSKLKELMELNSNALPTLKKEKSEELEEQMNKLDLCCTIVTACNNLIVKRESLIETDISSTVHNTSLKNFKKFKKVWPIRRSINASSINFDNTAA</sequence>
<dbReference type="RefSeq" id="XP_035432948.2">
    <property type="nucleotide sequence ID" value="XM_035577055.2"/>
</dbReference>
<dbReference type="GO" id="GO:0000724">
    <property type="term" value="P:double-strand break repair via homologous recombination"/>
    <property type="evidence" value="ECO:0007669"/>
    <property type="project" value="TreeGrafter"/>
</dbReference>
<feature type="region of interest" description="Disordered" evidence="8">
    <location>
        <begin position="403"/>
        <end position="477"/>
    </location>
</feature>